<reference evidence="2 3" key="1">
    <citation type="submission" date="2013-11" db="EMBL/GenBank/DDBJ databases">
        <title>Genomic analysis of Pelistega sp. HM-7.</title>
        <authorList>
            <person name="Kumbhare S.V."/>
            <person name="Shetty S.A."/>
            <person name="Sharma O."/>
            <person name="Dhotre D.P."/>
        </authorList>
    </citation>
    <scope>NUCLEOTIDE SEQUENCE [LARGE SCALE GENOMIC DNA]</scope>
    <source>
        <strain evidence="2 3">HM-7</strain>
    </source>
</reference>
<evidence type="ECO:0000313" key="3">
    <source>
        <dbReference type="Proteomes" id="UP000018766"/>
    </source>
</evidence>
<keyword evidence="1" id="KW-0472">Membrane</keyword>
<proteinExistence type="predicted"/>
<sequence>MKTSAYGDSLDAQAEVVSPTDLSKCSSTIWLQSAYSRVFPLSLLIALLWLLVANVLGWI</sequence>
<protein>
    <submittedName>
        <fullName evidence="2">Uncharacterized protein</fullName>
    </submittedName>
</protein>
<keyword evidence="3" id="KW-1185">Reference proteome</keyword>
<comment type="caution">
    <text evidence="2">The sequence shown here is derived from an EMBL/GenBank/DDBJ whole genome shotgun (WGS) entry which is preliminary data.</text>
</comment>
<gene>
    <name evidence="2" type="ORF">V757_09580</name>
</gene>
<organism evidence="2 3">
    <name type="scientific">Pelistega indica</name>
    <dbReference type="NCBI Taxonomy" id="1414851"/>
    <lineage>
        <taxon>Bacteria</taxon>
        <taxon>Pseudomonadati</taxon>
        <taxon>Pseudomonadota</taxon>
        <taxon>Betaproteobacteria</taxon>
        <taxon>Burkholderiales</taxon>
        <taxon>Alcaligenaceae</taxon>
        <taxon>Pelistega</taxon>
    </lineage>
</organism>
<evidence type="ECO:0000256" key="1">
    <source>
        <dbReference type="SAM" id="Phobius"/>
    </source>
</evidence>
<dbReference type="AlphaFoldDB" id="V8FXH4"/>
<keyword evidence="1" id="KW-1133">Transmembrane helix</keyword>
<name>V8FXH4_9BURK</name>
<dbReference type="EMBL" id="AYSV01000100">
    <property type="protein sequence ID" value="ETD68954.1"/>
    <property type="molecule type" value="Genomic_DNA"/>
</dbReference>
<feature type="transmembrane region" description="Helical" evidence="1">
    <location>
        <begin position="38"/>
        <end position="58"/>
    </location>
</feature>
<dbReference type="Proteomes" id="UP000018766">
    <property type="component" value="Unassembled WGS sequence"/>
</dbReference>
<evidence type="ECO:0000313" key="2">
    <source>
        <dbReference type="EMBL" id="ETD68954.1"/>
    </source>
</evidence>
<keyword evidence="1" id="KW-0812">Transmembrane</keyword>
<accession>V8FXH4</accession>